<evidence type="ECO:0000313" key="2">
    <source>
        <dbReference type="Proteomes" id="UP000177579"/>
    </source>
</evidence>
<protein>
    <submittedName>
        <fullName evidence="1">Uncharacterized protein</fullName>
    </submittedName>
</protein>
<dbReference type="EMBL" id="MFGO01000031">
    <property type="protein sequence ID" value="OGF40343.1"/>
    <property type="molecule type" value="Genomic_DNA"/>
</dbReference>
<organism evidence="1 2">
    <name type="scientific">Candidatus Falkowbacteria bacterium RIFOXYD2_FULL_34_120</name>
    <dbReference type="NCBI Taxonomy" id="1798007"/>
    <lineage>
        <taxon>Bacteria</taxon>
        <taxon>Candidatus Falkowiibacteriota</taxon>
    </lineage>
</organism>
<reference evidence="1 2" key="1">
    <citation type="journal article" date="2016" name="Nat. Commun.">
        <title>Thousands of microbial genomes shed light on interconnected biogeochemical processes in an aquifer system.</title>
        <authorList>
            <person name="Anantharaman K."/>
            <person name="Brown C.T."/>
            <person name="Hug L.A."/>
            <person name="Sharon I."/>
            <person name="Castelle C.J."/>
            <person name="Probst A.J."/>
            <person name="Thomas B.C."/>
            <person name="Singh A."/>
            <person name="Wilkins M.J."/>
            <person name="Karaoz U."/>
            <person name="Brodie E.L."/>
            <person name="Williams K.H."/>
            <person name="Hubbard S.S."/>
            <person name="Banfield J.F."/>
        </authorList>
    </citation>
    <scope>NUCLEOTIDE SEQUENCE [LARGE SCALE GENOMIC DNA]</scope>
</reference>
<gene>
    <name evidence="1" type="ORF">A2531_00655</name>
</gene>
<evidence type="ECO:0000313" key="1">
    <source>
        <dbReference type="EMBL" id="OGF40343.1"/>
    </source>
</evidence>
<proteinExistence type="predicted"/>
<accession>A0A1F5TN16</accession>
<comment type="caution">
    <text evidence="1">The sequence shown here is derived from an EMBL/GenBank/DDBJ whole genome shotgun (WGS) entry which is preliminary data.</text>
</comment>
<name>A0A1F5TN16_9BACT</name>
<dbReference type="Proteomes" id="UP000177579">
    <property type="component" value="Unassembled WGS sequence"/>
</dbReference>
<sequence>MCHVILKEEVIIDVSNIKEINGVSIHEQPRMIGVLVRLGLIERVLKADLMLTEDVNIQKGIFYTLQLKFHFYEGHIIFLQGFEYRGDTLESMKDFFQKELEVLREGRIFLSLRISPKIEKYGFQILSKKKN</sequence>
<dbReference type="AlphaFoldDB" id="A0A1F5TN16"/>